<feature type="region of interest" description="Disordered" evidence="1">
    <location>
        <begin position="92"/>
        <end position="117"/>
    </location>
</feature>
<name>R0JVP3_ANAPL</name>
<sequence length="326" mass="36722">MELELMKCKTYSEIKAVFHGTSARLRHAPERSWSSLLTWPCLLVQPCTGLQVYHCMMRFYVELYLKSPCCHCMMRFCVELYLKSPSEETESLFRKHKQKEHMAQEKPEHKQDPSKQGCQAPVLPPAILALTHALVLTIRPEQKSSHEPPTREAPSTTKENRELTAPCACAKKRDETKELPTPPRSPRCCSQFLFPSSGTTGYLILYGWRDGSPRATCGEDALSANNAGCSVPCCACPWDDRWVTSSGAAVSFPFPLQPQSYCYAPGQETAIHPRTAQNTTWFPQQKKCFSSVLAAWIYLYANSQTPHAPGISARSSRLRTEFKILL</sequence>
<dbReference type="EMBL" id="KB743106">
    <property type="protein sequence ID" value="EOB01307.1"/>
    <property type="molecule type" value="Genomic_DNA"/>
</dbReference>
<reference evidence="3" key="1">
    <citation type="journal article" date="2013" name="Nat. Genet.">
        <title>The duck genome and transcriptome provide insight into an avian influenza virus reservoir species.</title>
        <authorList>
            <person name="Huang Y."/>
            <person name="Li Y."/>
            <person name="Burt D.W."/>
            <person name="Chen H."/>
            <person name="Zhang Y."/>
            <person name="Qian W."/>
            <person name="Kim H."/>
            <person name="Gan S."/>
            <person name="Zhao Y."/>
            <person name="Li J."/>
            <person name="Yi K."/>
            <person name="Feng H."/>
            <person name="Zhu P."/>
            <person name="Li B."/>
            <person name="Liu Q."/>
            <person name="Fairley S."/>
            <person name="Magor K.E."/>
            <person name="Du Z."/>
            <person name="Hu X."/>
            <person name="Goodman L."/>
            <person name="Tafer H."/>
            <person name="Vignal A."/>
            <person name="Lee T."/>
            <person name="Kim K.W."/>
            <person name="Sheng Z."/>
            <person name="An Y."/>
            <person name="Searle S."/>
            <person name="Herrero J."/>
            <person name="Groenen M.A."/>
            <person name="Crooijmans R.P."/>
            <person name="Faraut T."/>
            <person name="Cai Q."/>
            <person name="Webster R.G."/>
            <person name="Aldridge J.R."/>
            <person name="Warren W.C."/>
            <person name="Bartschat S."/>
            <person name="Kehr S."/>
            <person name="Marz M."/>
            <person name="Stadler P.F."/>
            <person name="Smith J."/>
            <person name="Kraus R.H."/>
            <person name="Zhao Y."/>
            <person name="Ren L."/>
            <person name="Fei J."/>
            <person name="Morisson M."/>
            <person name="Kaiser P."/>
            <person name="Griffin D.K."/>
            <person name="Rao M."/>
            <person name="Pitel F."/>
            <person name="Wang J."/>
            <person name="Li N."/>
        </authorList>
    </citation>
    <scope>NUCLEOTIDE SEQUENCE [LARGE SCALE GENOMIC DNA]</scope>
</reference>
<evidence type="ECO:0000313" key="2">
    <source>
        <dbReference type="EMBL" id="EOB01307.1"/>
    </source>
</evidence>
<evidence type="ECO:0000256" key="1">
    <source>
        <dbReference type="SAM" id="MobiDB-lite"/>
    </source>
</evidence>
<organism evidence="2 3">
    <name type="scientific">Anas platyrhynchos</name>
    <name type="common">Mallard</name>
    <name type="synonym">Anas boschas</name>
    <dbReference type="NCBI Taxonomy" id="8839"/>
    <lineage>
        <taxon>Eukaryota</taxon>
        <taxon>Metazoa</taxon>
        <taxon>Chordata</taxon>
        <taxon>Craniata</taxon>
        <taxon>Vertebrata</taxon>
        <taxon>Euteleostomi</taxon>
        <taxon>Archelosauria</taxon>
        <taxon>Archosauria</taxon>
        <taxon>Dinosauria</taxon>
        <taxon>Saurischia</taxon>
        <taxon>Theropoda</taxon>
        <taxon>Coelurosauria</taxon>
        <taxon>Aves</taxon>
        <taxon>Neognathae</taxon>
        <taxon>Galloanserae</taxon>
        <taxon>Anseriformes</taxon>
        <taxon>Anatidae</taxon>
        <taxon>Anatinae</taxon>
        <taxon>Anas</taxon>
    </lineage>
</organism>
<evidence type="ECO:0000313" key="3">
    <source>
        <dbReference type="Proteomes" id="UP000296049"/>
    </source>
</evidence>
<feature type="compositionally biased region" description="Basic and acidic residues" evidence="1">
    <location>
        <begin position="140"/>
        <end position="150"/>
    </location>
</feature>
<dbReference type="Proteomes" id="UP000296049">
    <property type="component" value="Unassembled WGS sequence"/>
</dbReference>
<accession>R0JVP3</accession>
<keyword evidence="3" id="KW-1185">Reference proteome</keyword>
<dbReference type="AlphaFoldDB" id="R0JVP3"/>
<feature type="region of interest" description="Disordered" evidence="1">
    <location>
        <begin position="139"/>
        <end position="161"/>
    </location>
</feature>
<proteinExistence type="predicted"/>
<feature type="compositionally biased region" description="Basic and acidic residues" evidence="1">
    <location>
        <begin position="100"/>
        <end position="113"/>
    </location>
</feature>
<gene>
    <name evidence="2" type="ORF">Anapl_04003</name>
</gene>
<protein>
    <submittedName>
        <fullName evidence="2">Uncharacterized protein</fullName>
    </submittedName>
</protein>